<dbReference type="InterPro" id="IPR034122">
    <property type="entry name" value="Retropepsin-like_bacterial"/>
</dbReference>
<dbReference type="CDD" id="cd05483">
    <property type="entry name" value="retropepsin_like_bacteria"/>
    <property type="match status" value="1"/>
</dbReference>
<comment type="caution">
    <text evidence="2">The sequence shown here is derived from an EMBL/GenBank/DDBJ whole genome shotgun (WGS) entry which is preliminary data.</text>
</comment>
<dbReference type="Pfam" id="PF14559">
    <property type="entry name" value="TPR_19"/>
    <property type="match status" value="1"/>
</dbReference>
<organism evidence="2 3">
    <name type="scientific">Nonomuraea purpurea</name>
    <dbReference type="NCBI Taxonomy" id="1849276"/>
    <lineage>
        <taxon>Bacteria</taxon>
        <taxon>Bacillati</taxon>
        <taxon>Actinomycetota</taxon>
        <taxon>Actinomycetes</taxon>
        <taxon>Streptosporangiales</taxon>
        <taxon>Streptosporangiaceae</taxon>
        <taxon>Nonomuraea</taxon>
    </lineage>
</organism>
<reference evidence="3" key="1">
    <citation type="journal article" date="2019" name="Int. J. Syst. Evol. Microbiol.">
        <title>The Global Catalogue of Microorganisms (GCM) 10K type strain sequencing project: providing services to taxonomists for standard genome sequencing and annotation.</title>
        <authorList>
            <consortium name="The Broad Institute Genomics Platform"/>
            <consortium name="The Broad Institute Genome Sequencing Center for Infectious Disease"/>
            <person name="Wu L."/>
            <person name="Ma J."/>
        </authorList>
    </citation>
    <scope>NUCLEOTIDE SEQUENCE [LARGE SCALE GENOMIC DNA]</scope>
    <source>
        <strain evidence="3">TBRC 1276</strain>
    </source>
</reference>
<keyword evidence="2" id="KW-0645">Protease</keyword>
<dbReference type="InterPro" id="IPR021109">
    <property type="entry name" value="Peptidase_aspartic_dom_sf"/>
</dbReference>
<feature type="repeat" description="TPR" evidence="1">
    <location>
        <begin position="69"/>
        <end position="102"/>
    </location>
</feature>
<dbReference type="Gene3D" id="1.25.40.10">
    <property type="entry name" value="Tetratricopeptide repeat domain"/>
    <property type="match status" value="1"/>
</dbReference>
<keyword evidence="1" id="KW-0802">TPR repeat</keyword>
<dbReference type="SUPFAM" id="SSF48452">
    <property type="entry name" value="TPR-like"/>
    <property type="match status" value="1"/>
</dbReference>
<name>A0ABV8G3R1_9ACTN</name>
<sequence length="435" mass="47038">MANDGEWDRRSVLRGAAVLAGAAATAPLLSGAATAVAGSGDADALFKAGKFEQAGRAYEEILKTDPANLHAARRRGHVALLANQFPDAEKYLKMALNLAPDDKDANYFLADCYIRQDKLSLSAPHWQASGDEAYAKWFAAVSGEAYQIHGDIARVPFQQMDPIPLVEASVNGGPPKRFMFYTGAPNLGMRASVAKEAGLSPVASQKIEYENSVVWAHYGVLDSFKLGGIELRNVPVGWSSTESGADVDTDSDGLIGTWVFYHLLTTFDYAGRQLILRRRTPETARQARAAATRAGAEALPLWLVREQYLHSRGSITGVAGSGTGVVGVNFGGRGEMAAVVFGDTAKRLGIRSDYDRPIGTFAHSHPAVTYPCYPKEIRLGKAAAKEIYCETHPEAKLAPFGFDVSAAFFHCFYKPYNVTLDFTDMNLYIARGKAT</sequence>
<proteinExistence type="predicted"/>
<gene>
    <name evidence="2" type="ORF">ACFOY2_15400</name>
</gene>
<dbReference type="SMART" id="SM00028">
    <property type="entry name" value="TPR"/>
    <property type="match status" value="2"/>
</dbReference>
<keyword evidence="2" id="KW-0378">Hydrolase</keyword>
<dbReference type="PROSITE" id="PS51318">
    <property type="entry name" value="TAT"/>
    <property type="match status" value="1"/>
</dbReference>
<dbReference type="InterPro" id="IPR019734">
    <property type="entry name" value="TPR_rpt"/>
</dbReference>
<dbReference type="Gene3D" id="2.40.70.10">
    <property type="entry name" value="Acid Proteases"/>
    <property type="match status" value="1"/>
</dbReference>
<protein>
    <submittedName>
        <fullName evidence="2">Aspartyl protease family protein</fullName>
    </submittedName>
</protein>
<dbReference type="GO" id="GO:0006508">
    <property type="term" value="P:proteolysis"/>
    <property type="evidence" value="ECO:0007669"/>
    <property type="project" value="UniProtKB-KW"/>
</dbReference>
<keyword evidence="3" id="KW-1185">Reference proteome</keyword>
<dbReference type="Proteomes" id="UP001595851">
    <property type="component" value="Unassembled WGS sequence"/>
</dbReference>
<dbReference type="Pfam" id="PF13650">
    <property type="entry name" value="Asp_protease_2"/>
    <property type="match status" value="1"/>
</dbReference>
<evidence type="ECO:0000313" key="3">
    <source>
        <dbReference type="Proteomes" id="UP001595851"/>
    </source>
</evidence>
<accession>A0ABV8G3R1</accession>
<dbReference type="GO" id="GO:0008233">
    <property type="term" value="F:peptidase activity"/>
    <property type="evidence" value="ECO:0007669"/>
    <property type="project" value="UniProtKB-KW"/>
</dbReference>
<dbReference type="RefSeq" id="WP_379528673.1">
    <property type="nucleotide sequence ID" value="NZ_JBHSBI010000006.1"/>
</dbReference>
<dbReference type="PROSITE" id="PS50005">
    <property type="entry name" value="TPR"/>
    <property type="match status" value="1"/>
</dbReference>
<evidence type="ECO:0000313" key="2">
    <source>
        <dbReference type="EMBL" id="MFC4008616.1"/>
    </source>
</evidence>
<dbReference type="InterPro" id="IPR011990">
    <property type="entry name" value="TPR-like_helical_dom_sf"/>
</dbReference>
<dbReference type="EMBL" id="JBHSBI010000006">
    <property type="protein sequence ID" value="MFC4008616.1"/>
    <property type="molecule type" value="Genomic_DNA"/>
</dbReference>
<dbReference type="InterPro" id="IPR006311">
    <property type="entry name" value="TAT_signal"/>
</dbReference>
<evidence type="ECO:0000256" key="1">
    <source>
        <dbReference type="PROSITE-ProRule" id="PRU00339"/>
    </source>
</evidence>